<sequence>MDDEPFLPKTTGEASNKSPRNKQVSPITLVINNNNDTVIPITTPPNSSSFLNLIANLNRKRRRLNRRSNSAPSVVTTTREGFHDDSDPCPVRKSTIPLIVRQAFIGVVIYAIMGISVYILKSGGFKKNATLKPVDALYFTVVTLCTIGYGDIVPDTTFTKLFTCAFILVGFGFIDILLNGLVTYVLDRQEAVLLSTMDENRLNTVVTTYMFDTAKGRMRIRIKVALALAVVIGCIAIGTIAAHYLEEMSWVDSFYLSVTSVTTVGYGDYAFTTAIGRCFAIIWLLVSTLAVARAFLYLTELRIDKRNRQIAKWVLQKKMTLGDLVAADLDHDGSISKSEYVIYKLKEMGKIAEKDIMQICNQFDTLDNTNCGRLTIADLMESDTD</sequence>
<accession>A0ACB7Y3B1</accession>
<protein>
    <submittedName>
        <fullName evidence="1">Uncharacterized protein</fullName>
    </submittedName>
</protein>
<proteinExistence type="predicted"/>
<reference evidence="1 2" key="1">
    <citation type="journal article" date="2021" name="Hortic Res">
        <title>High-quality reference genome and annotation aids understanding of berry development for evergreen blueberry (Vaccinium darrowii).</title>
        <authorList>
            <person name="Yu J."/>
            <person name="Hulse-Kemp A.M."/>
            <person name="Babiker E."/>
            <person name="Staton M."/>
        </authorList>
    </citation>
    <scope>NUCLEOTIDE SEQUENCE [LARGE SCALE GENOMIC DNA]</scope>
    <source>
        <strain evidence="2">cv. NJ 8807/NJ 8810</strain>
        <tissue evidence="1">Young leaf</tissue>
    </source>
</reference>
<name>A0ACB7Y3B1_9ERIC</name>
<evidence type="ECO:0000313" key="1">
    <source>
        <dbReference type="EMBL" id="KAH7847490.1"/>
    </source>
</evidence>
<organism evidence="1 2">
    <name type="scientific">Vaccinium darrowii</name>
    <dbReference type="NCBI Taxonomy" id="229202"/>
    <lineage>
        <taxon>Eukaryota</taxon>
        <taxon>Viridiplantae</taxon>
        <taxon>Streptophyta</taxon>
        <taxon>Embryophyta</taxon>
        <taxon>Tracheophyta</taxon>
        <taxon>Spermatophyta</taxon>
        <taxon>Magnoliopsida</taxon>
        <taxon>eudicotyledons</taxon>
        <taxon>Gunneridae</taxon>
        <taxon>Pentapetalae</taxon>
        <taxon>asterids</taxon>
        <taxon>Ericales</taxon>
        <taxon>Ericaceae</taxon>
        <taxon>Vaccinioideae</taxon>
        <taxon>Vaccinieae</taxon>
        <taxon>Vaccinium</taxon>
    </lineage>
</organism>
<keyword evidence="2" id="KW-1185">Reference proteome</keyword>
<dbReference type="Proteomes" id="UP000828048">
    <property type="component" value="Chromosome 5"/>
</dbReference>
<gene>
    <name evidence="1" type="ORF">Vadar_026754</name>
</gene>
<dbReference type="EMBL" id="CM037155">
    <property type="protein sequence ID" value="KAH7847490.1"/>
    <property type="molecule type" value="Genomic_DNA"/>
</dbReference>
<comment type="caution">
    <text evidence="1">The sequence shown here is derived from an EMBL/GenBank/DDBJ whole genome shotgun (WGS) entry which is preliminary data.</text>
</comment>
<evidence type="ECO:0000313" key="2">
    <source>
        <dbReference type="Proteomes" id="UP000828048"/>
    </source>
</evidence>